<proteinExistence type="predicted"/>
<evidence type="ECO:0000313" key="4">
    <source>
        <dbReference type="Proteomes" id="UP000886787"/>
    </source>
</evidence>
<dbReference type="EMBL" id="DVFW01000021">
    <property type="protein sequence ID" value="HIQ80365.1"/>
    <property type="molecule type" value="Genomic_DNA"/>
</dbReference>
<organism evidence="3 4">
    <name type="scientific">Candidatus Scatavimonas merdigallinarum</name>
    <dbReference type="NCBI Taxonomy" id="2840914"/>
    <lineage>
        <taxon>Bacteria</taxon>
        <taxon>Bacillati</taxon>
        <taxon>Bacillota</taxon>
        <taxon>Clostridia</taxon>
        <taxon>Eubacteriales</taxon>
        <taxon>Oscillospiraceae</taxon>
        <taxon>Oscillospiraceae incertae sedis</taxon>
        <taxon>Candidatus Scatavimonas</taxon>
    </lineage>
</organism>
<dbReference type="Proteomes" id="UP000886787">
    <property type="component" value="Unassembled WGS sequence"/>
</dbReference>
<reference evidence="3" key="2">
    <citation type="journal article" date="2021" name="PeerJ">
        <title>Extensive microbial diversity within the chicken gut microbiome revealed by metagenomics and culture.</title>
        <authorList>
            <person name="Gilroy R."/>
            <person name="Ravi A."/>
            <person name="Getino M."/>
            <person name="Pursley I."/>
            <person name="Horton D.L."/>
            <person name="Alikhan N.F."/>
            <person name="Baker D."/>
            <person name="Gharbi K."/>
            <person name="Hall N."/>
            <person name="Watson M."/>
            <person name="Adriaenssens E.M."/>
            <person name="Foster-Nyarko E."/>
            <person name="Jarju S."/>
            <person name="Secka A."/>
            <person name="Antonio M."/>
            <person name="Oren A."/>
            <person name="Chaudhuri R.R."/>
            <person name="La Ragione R."/>
            <person name="Hildebrand F."/>
            <person name="Pallen M.J."/>
        </authorList>
    </citation>
    <scope>NUCLEOTIDE SEQUENCE</scope>
    <source>
        <strain evidence="3">ChiSjej1B19-3389</strain>
    </source>
</reference>
<feature type="compositionally biased region" description="Basic residues" evidence="1">
    <location>
        <begin position="93"/>
        <end position="106"/>
    </location>
</feature>
<gene>
    <name evidence="3" type="ORF">IAD32_03680</name>
</gene>
<keyword evidence="2" id="KW-0812">Transmembrane</keyword>
<feature type="transmembrane region" description="Helical" evidence="2">
    <location>
        <begin position="32"/>
        <end position="49"/>
    </location>
</feature>
<comment type="caution">
    <text evidence="3">The sequence shown here is derived from an EMBL/GenBank/DDBJ whole genome shotgun (WGS) entry which is preliminary data.</text>
</comment>
<keyword evidence="2" id="KW-0472">Membrane</keyword>
<evidence type="ECO:0000256" key="1">
    <source>
        <dbReference type="SAM" id="MobiDB-lite"/>
    </source>
</evidence>
<feature type="region of interest" description="Disordered" evidence="1">
    <location>
        <begin position="85"/>
        <end position="106"/>
    </location>
</feature>
<feature type="transmembrane region" description="Helical" evidence="2">
    <location>
        <begin position="61"/>
        <end position="81"/>
    </location>
</feature>
<evidence type="ECO:0000313" key="3">
    <source>
        <dbReference type="EMBL" id="HIQ80365.1"/>
    </source>
</evidence>
<evidence type="ECO:0000256" key="2">
    <source>
        <dbReference type="SAM" id="Phobius"/>
    </source>
</evidence>
<sequence>MWIAILSAFICLLIAVILFTPLFRGVPLFRPVALFFIFEGAWVLANFLVTQIWPGTDAMQWIHYTGIIVFGGYLLLCLFYSRPRKGKDEKRQEKVKKRKTRREIKR</sequence>
<reference evidence="3" key="1">
    <citation type="submission" date="2020-10" db="EMBL/GenBank/DDBJ databases">
        <authorList>
            <person name="Gilroy R."/>
        </authorList>
    </citation>
    <scope>NUCLEOTIDE SEQUENCE</scope>
    <source>
        <strain evidence="3">ChiSjej1B19-3389</strain>
    </source>
</reference>
<keyword evidence="2" id="KW-1133">Transmembrane helix</keyword>
<accession>A0A9D0ZHB3</accession>
<feature type="transmembrane region" description="Helical" evidence="2">
    <location>
        <begin position="6"/>
        <end position="23"/>
    </location>
</feature>
<name>A0A9D0ZHB3_9FIRM</name>
<protein>
    <submittedName>
        <fullName evidence="3">Uncharacterized protein</fullName>
    </submittedName>
</protein>
<dbReference type="AlphaFoldDB" id="A0A9D0ZHB3"/>